<keyword evidence="2" id="KW-1185">Reference proteome</keyword>
<accession>A0ABP8H5N1</accession>
<evidence type="ECO:0000313" key="2">
    <source>
        <dbReference type="Proteomes" id="UP001500582"/>
    </source>
</evidence>
<sequence>MSSYRLDRTAFKAHTAKEASDYHAEYYKTLTWQERMRIANYLNSVAYNYPENEPPRLDKTVFKVRARPDTNNAKNR</sequence>
<reference evidence="2" key="1">
    <citation type="journal article" date="2019" name="Int. J. Syst. Evol. Microbiol.">
        <title>The Global Catalogue of Microorganisms (GCM) 10K type strain sequencing project: providing services to taxonomists for standard genome sequencing and annotation.</title>
        <authorList>
            <consortium name="The Broad Institute Genomics Platform"/>
            <consortium name="The Broad Institute Genome Sequencing Center for Infectious Disease"/>
            <person name="Wu L."/>
            <person name="Ma J."/>
        </authorList>
    </citation>
    <scope>NUCLEOTIDE SEQUENCE [LARGE SCALE GENOMIC DNA]</scope>
    <source>
        <strain evidence="2">JCM 17705</strain>
    </source>
</reference>
<dbReference type="Proteomes" id="UP001500582">
    <property type="component" value="Unassembled WGS sequence"/>
</dbReference>
<evidence type="ECO:0000313" key="1">
    <source>
        <dbReference type="EMBL" id="GAA4334655.1"/>
    </source>
</evidence>
<name>A0ABP8H5N1_9SPHI</name>
<proteinExistence type="predicted"/>
<dbReference type="EMBL" id="BAABFT010000014">
    <property type="protein sequence ID" value="GAA4334655.1"/>
    <property type="molecule type" value="Genomic_DNA"/>
</dbReference>
<gene>
    <name evidence="1" type="ORF">GCM10023149_42150</name>
</gene>
<organism evidence="1 2">
    <name type="scientific">Mucilaginibacter gynuensis</name>
    <dbReference type="NCBI Taxonomy" id="1302236"/>
    <lineage>
        <taxon>Bacteria</taxon>
        <taxon>Pseudomonadati</taxon>
        <taxon>Bacteroidota</taxon>
        <taxon>Sphingobacteriia</taxon>
        <taxon>Sphingobacteriales</taxon>
        <taxon>Sphingobacteriaceae</taxon>
        <taxon>Mucilaginibacter</taxon>
    </lineage>
</organism>
<dbReference type="RefSeq" id="WP_345213159.1">
    <property type="nucleotide sequence ID" value="NZ_BAABFT010000014.1"/>
</dbReference>
<comment type="caution">
    <text evidence="1">The sequence shown here is derived from an EMBL/GenBank/DDBJ whole genome shotgun (WGS) entry which is preliminary data.</text>
</comment>
<protein>
    <submittedName>
        <fullName evidence="1">Uncharacterized protein</fullName>
    </submittedName>
</protein>